<dbReference type="GO" id="GO:0005737">
    <property type="term" value="C:cytoplasm"/>
    <property type="evidence" value="ECO:0007669"/>
    <property type="project" value="TreeGrafter"/>
</dbReference>
<dbReference type="STRING" id="48709.A0A1D2MXL3"/>
<feature type="region of interest" description="Disordered" evidence="4">
    <location>
        <begin position="578"/>
        <end position="601"/>
    </location>
</feature>
<reference evidence="6 7" key="1">
    <citation type="journal article" date="2016" name="Genome Biol. Evol.">
        <title>Gene Family Evolution Reflects Adaptation to Soil Environmental Stressors in the Genome of the Collembolan Orchesella cincta.</title>
        <authorList>
            <person name="Faddeeva-Vakhrusheva A."/>
            <person name="Derks M.F."/>
            <person name="Anvar S.Y."/>
            <person name="Agamennone V."/>
            <person name="Suring W."/>
            <person name="Smit S."/>
            <person name="van Straalen N.M."/>
            <person name="Roelofs D."/>
        </authorList>
    </citation>
    <scope>NUCLEOTIDE SEQUENCE [LARGE SCALE GENOMIC DNA]</scope>
    <source>
        <tissue evidence="6">Mixed pool</tissue>
    </source>
</reference>
<dbReference type="SUPFAM" id="SSF47769">
    <property type="entry name" value="SAM/Pointed domain"/>
    <property type="match status" value="1"/>
</dbReference>
<comment type="caution">
    <text evidence="6">The sequence shown here is derived from an EMBL/GenBank/DDBJ whole genome shotgun (WGS) entry which is preliminary data.</text>
</comment>
<dbReference type="EMBL" id="LJIJ01000411">
    <property type="protein sequence ID" value="ODM97779.1"/>
    <property type="molecule type" value="Genomic_DNA"/>
</dbReference>
<dbReference type="OMA" id="ACINCAQ"/>
<dbReference type="Gene3D" id="3.30.310.270">
    <property type="match status" value="2"/>
</dbReference>
<dbReference type="Gene3D" id="1.10.150.50">
    <property type="entry name" value="Transcription Factor, Ets-1"/>
    <property type="match status" value="1"/>
</dbReference>
<gene>
    <name evidence="6" type="ORF">Ocin01_08905</name>
</gene>
<dbReference type="CDD" id="cd22421">
    <property type="entry name" value="KH-I_BICC1_rpt2"/>
    <property type="match status" value="1"/>
</dbReference>
<dbReference type="InterPro" id="IPR047554">
    <property type="entry name" value="BICC1_KH-I_rpt2"/>
</dbReference>
<feature type="domain" description="SAM" evidence="5">
    <location>
        <begin position="738"/>
        <end position="808"/>
    </location>
</feature>
<feature type="compositionally biased region" description="Low complexity" evidence="4">
    <location>
        <begin position="589"/>
        <end position="601"/>
    </location>
</feature>
<dbReference type="Pfam" id="PF22985">
    <property type="entry name" value="KH_BICC1"/>
    <property type="match status" value="1"/>
</dbReference>
<evidence type="ECO:0000256" key="3">
    <source>
        <dbReference type="PROSITE-ProRule" id="PRU00117"/>
    </source>
</evidence>
<evidence type="ECO:0000256" key="1">
    <source>
        <dbReference type="ARBA" id="ARBA00007662"/>
    </source>
</evidence>
<keyword evidence="7" id="KW-1185">Reference proteome</keyword>
<feature type="region of interest" description="Disordered" evidence="4">
    <location>
        <begin position="667"/>
        <end position="724"/>
    </location>
</feature>
<dbReference type="OrthoDB" id="271862at2759"/>
<dbReference type="InterPro" id="IPR054727">
    <property type="entry name" value="BICC1_KH"/>
</dbReference>
<dbReference type="PROSITE" id="PS50105">
    <property type="entry name" value="SAM_DOMAIN"/>
    <property type="match status" value="1"/>
</dbReference>
<dbReference type="PROSITE" id="PS50084">
    <property type="entry name" value="KH_TYPE_1"/>
    <property type="match status" value="1"/>
</dbReference>
<dbReference type="InterPro" id="IPR004087">
    <property type="entry name" value="KH_dom"/>
</dbReference>
<dbReference type="Proteomes" id="UP000094527">
    <property type="component" value="Unassembled WGS sequence"/>
</dbReference>
<dbReference type="Pfam" id="PF00013">
    <property type="entry name" value="KH_1"/>
    <property type="match status" value="1"/>
</dbReference>
<keyword evidence="3" id="KW-0694">RNA-binding</keyword>
<dbReference type="PANTHER" id="PTHR10627">
    <property type="entry name" value="SCP160"/>
    <property type="match status" value="1"/>
</dbReference>
<dbReference type="SMART" id="SM00322">
    <property type="entry name" value="KH"/>
    <property type="match status" value="2"/>
</dbReference>
<evidence type="ECO:0000256" key="2">
    <source>
        <dbReference type="ARBA" id="ARBA00022737"/>
    </source>
</evidence>
<evidence type="ECO:0000313" key="6">
    <source>
        <dbReference type="EMBL" id="ODM97779.1"/>
    </source>
</evidence>
<dbReference type="SMART" id="SM00454">
    <property type="entry name" value="SAM"/>
    <property type="match status" value="1"/>
</dbReference>
<dbReference type="InterPro" id="IPR004088">
    <property type="entry name" value="KH_dom_type_1"/>
</dbReference>
<evidence type="ECO:0000313" key="7">
    <source>
        <dbReference type="Proteomes" id="UP000094527"/>
    </source>
</evidence>
<proteinExistence type="inferred from homology"/>
<evidence type="ECO:0000259" key="5">
    <source>
        <dbReference type="PROSITE" id="PS50105"/>
    </source>
</evidence>
<dbReference type="InterPro" id="IPR013761">
    <property type="entry name" value="SAM/pointed_sf"/>
</dbReference>
<dbReference type="InterPro" id="IPR001660">
    <property type="entry name" value="SAM"/>
</dbReference>
<comment type="similarity">
    <text evidence="1">Belongs to the BicC family.</text>
</comment>
<organism evidence="6 7">
    <name type="scientific">Orchesella cincta</name>
    <name type="common">Springtail</name>
    <name type="synonym">Podura cincta</name>
    <dbReference type="NCBI Taxonomy" id="48709"/>
    <lineage>
        <taxon>Eukaryota</taxon>
        <taxon>Metazoa</taxon>
        <taxon>Ecdysozoa</taxon>
        <taxon>Arthropoda</taxon>
        <taxon>Hexapoda</taxon>
        <taxon>Collembola</taxon>
        <taxon>Entomobryomorpha</taxon>
        <taxon>Entomobryoidea</taxon>
        <taxon>Orchesellidae</taxon>
        <taxon>Orchesellinae</taxon>
        <taxon>Orchesella</taxon>
    </lineage>
</organism>
<dbReference type="GO" id="GO:0003723">
    <property type="term" value="F:RNA binding"/>
    <property type="evidence" value="ECO:0007669"/>
    <property type="project" value="UniProtKB-UniRule"/>
</dbReference>
<dbReference type="Pfam" id="PF24234">
    <property type="entry name" value="KH_BICC1_1st"/>
    <property type="match status" value="1"/>
</dbReference>
<evidence type="ECO:0000256" key="4">
    <source>
        <dbReference type="SAM" id="MobiDB-lite"/>
    </source>
</evidence>
<accession>A0A1D2MXL3</accession>
<protein>
    <submittedName>
        <fullName evidence="6">Protein bicaudal C 1</fullName>
    </submittedName>
</protein>
<dbReference type="GO" id="GO:0010468">
    <property type="term" value="P:regulation of gene expression"/>
    <property type="evidence" value="ECO:0007669"/>
    <property type="project" value="UniProtKB-ARBA"/>
</dbReference>
<dbReference type="PANTHER" id="PTHR10627:SF69">
    <property type="entry name" value="PROTEIN BICAUDAL C"/>
    <property type="match status" value="1"/>
</dbReference>
<dbReference type="InterPro" id="IPR036612">
    <property type="entry name" value="KH_dom_type_1_sf"/>
</dbReference>
<sequence>MERDNSQEKPYMDKLMETSNTYIQWPSRMKIGAKTKKDLYVRVYGHNPDDVNEAKAQILADFGPHRDLRITLKMEISYTDHSHLIGCRGATIRRVMEDTGCHIHFPDSNRMSKDHKSNQVTIAGSSVQAVEQARSRVRELSPLLFQFMLPIVNPTYEVNPDAHHVFIENIQSNYNVQVTIHPPNKLQQTSVTVKGCEIDAAKIKDAISKIVRYFSGGTMVNNLKVESTMEISAAQHSFVRSVNDTNIHSIMMNTGANIIFPDLSDTNIQQIKRSRVYVNGDISCVYNARQQLIGCLPLRMIFDLADDFPLDWEAVRMIGSELNVNVKLINRNRASGDRGGPGAASLPPPIPGRGRTIQLIAAERNTANIYEARRRILGAMEPPASVSIPSAYALRPTVTAGNTYQYGNRLTAPPGPLPPLMLPPSPNMLSPVLSPSFWPPSPYASPFCSPPIATCIVNNGSGGTGGGITPGDPPPGLTKMHGMSYNLHSSHGNHSYGFSSNLSTPSGPTPEFSLATMNAMKQSMHLPLMDNHSIKGFPTPASSTVSDSSMCSNPINAIIQEFRDFDLKRKAPGWERSNTAPNLFGKATSGASSSNNGSIISEGSVSVDPVETVKTPNPLNDKKYMAVKAMYNAKIGPNPRVPNPEWSGCGFSRTHLSLFPQNECNTARAGIDGGDSKTSINDDEKPSSSGVSWTDANNTNGEGSTNVGNTTSSKTKDCTSIHKPPLGHQQSNLLDFSASRTTIDRKLTDLPSLFIENGLEKYIHLFMSEEIDLESFAALTEADLRALGVSSYPARKKMHLLITGLNCSQADPKDNWD</sequence>
<name>A0A1D2MXL3_ORCCI</name>
<dbReference type="AlphaFoldDB" id="A0A1D2MXL3"/>
<dbReference type="InterPro" id="IPR047549">
    <property type="entry name" value="BICC1_KH-I_rpt1"/>
</dbReference>
<feature type="compositionally biased region" description="Polar residues" evidence="4">
    <location>
        <begin position="687"/>
        <end position="713"/>
    </location>
</feature>
<dbReference type="Pfam" id="PF00536">
    <property type="entry name" value="SAM_1"/>
    <property type="match status" value="1"/>
</dbReference>
<dbReference type="SUPFAM" id="SSF54791">
    <property type="entry name" value="Eukaryotic type KH-domain (KH-domain type I)"/>
    <property type="match status" value="2"/>
</dbReference>
<keyword evidence="2" id="KW-0677">Repeat</keyword>